<dbReference type="PANTHER" id="PTHR43118:SF1">
    <property type="entry name" value="RHAMNOGALACTURONAN LYASE (EUROFUNG)"/>
    <property type="match status" value="1"/>
</dbReference>
<feature type="domain" description="Rhamnogalacturonan I lyase beta-sheet" evidence="1">
    <location>
        <begin position="17"/>
        <end position="101"/>
    </location>
</feature>
<dbReference type="Gene3D" id="2.60.40.10">
    <property type="entry name" value="Immunoglobulins"/>
    <property type="match status" value="1"/>
</dbReference>
<evidence type="ECO:0000259" key="2">
    <source>
        <dbReference type="Pfam" id="PF21348"/>
    </source>
</evidence>
<sequence>MLDNFSQKSYVYAASARQMEGLDRGVIATKTSNGVYIGWRMFGTDSSKISFNVYRNGNKITSSPITSSTNYIDKGGNISSKYYIRPVINGVEEVASKTVSVSQNPYLNVPIQKPADGITPKGEKYTYSANDGSVGDVDGDGEYEIILKWDPSNSKDNSQSGYTGNVYLDAYKLNGTRLWRIDLGKNIRAGAHYTQFMVYDFDGDGKAEVACRTADGTKDGVGKYIGDSSKDYRNSSGYILSGPEYLTMFEGKTGKNLSTISFSPERGLVKDWGDTYGNRVDRFLGGVAYLDGVTPSLIMGRGYYEKSAITAYDFKNGKLTKRWNFTADGSQNSNYKGRGCHSLSIADVDKDGKDEVVYGAATIDDNGKGLYTTKFSHGDALHVGDLDPTRDGLEVFQVHESKSGPNATLRDAKTGNVLTSLKVGDIDCGRGLTADIDPRYPGEEMWAIGGVGLYSIKGQKISNSTPSINFAAWWDGDLSRELVDSNRIDKWDYNNNRTRNILTANGCSSNNTTKATPVLQADILGDWREEIIWKTDDSSALRIYSTTDVTNYRIYTLMHDSQYREAIASQNSAYNQPPHPSFFIGTDMKSVPTPNIYLTKSLKAHQ</sequence>
<dbReference type="SUPFAM" id="SSF69318">
    <property type="entry name" value="Integrin alpha N-terminal domain"/>
    <property type="match status" value="1"/>
</dbReference>
<dbReference type="InterPro" id="IPR049366">
    <property type="entry name" value="RGL11_C"/>
</dbReference>
<organism evidence="3 4">
    <name type="scientific">Clostridium cibarium</name>
    <dbReference type="NCBI Taxonomy" id="2762247"/>
    <lineage>
        <taxon>Bacteria</taxon>
        <taxon>Bacillati</taxon>
        <taxon>Bacillota</taxon>
        <taxon>Clostridia</taxon>
        <taxon>Eubacteriales</taxon>
        <taxon>Clostridiaceae</taxon>
        <taxon>Clostridium</taxon>
    </lineage>
</organism>
<dbReference type="CDD" id="cd10318">
    <property type="entry name" value="RGL11"/>
    <property type="match status" value="1"/>
</dbReference>
<dbReference type="InterPro" id="IPR028994">
    <property type="entry name" value="Integrin_alpha_N"/>
</dbReference>
<evidence type="ECO:0000313" key="4">
    <source>
        <dbReference type="Proteomes" id="UP000627781"/>
    </source>
</evidence>
<feature type="domain" description="Rhamnogalacturonan lyase family 11 C-terminal" evidence="2">
    <location>
        <begin position="106"/>
        <end position="594"/>
    </location>
</feature>
<dbReference type="Proteomes" id="UP000627781">
    <property type="component" value="Unassembled WGS sequence"/>
</dbReference>
<dbReference type="PANTHER" id="PTHR43118">
    <property type="entry name" value="RHAMNOGALACTURONAN LYASE (EUROFUNG)"/>
    <property type="match status" value="1"/>
</dbReference>
<keyword evidence="3" id="KW-0456">Lyase</keyword>
<comment type="caution">
    <text evidence="3">The sequence shown here is derived from an EMBL/GenBank/DDBJ whole genome shotgun (WGS) entry which is preliminary data.</text>
</comment>
<reference evidence="3 4" key="1">
    <citation type="submission" date="2020-08" db="EMBL/GenBank/DDBJ databases">
        <title>A Genomic Blueprint of the Chicken Gut Microbiome.</title>
        <authorList>
            <person name="Gilroy R."/>
            <person name="Ravi A."/>
            <person name="Getino M."/>
            <person name="Pursley I."/>
            <person name="Horton D.L."/>
            <person name="Alikhan N.-F."/>
            <person name="Baker D."/>
            <person name="Gharbi K."/>
            <person name="Hall N."/>
            <person name="Watson M."/>
            <person name="Adriaenssens E.M."/>
            <person name="Foster-Nyarko E."/>
            <person name="Jarju S."/>
            <person name="Secka A."/>
            <person name="Antonio M."/>
            <person name="Oren A."/>
            <person name="Chaudhuri R."/>
            <person name="La Ragione R.M."/>
            <person name="Hildebrand F."/>
            <person name="Pallen M.J."/>
        </authorList>
    </citation>
    <scope>NUCLEOTIDE SEQUENCE [LARGE SCALE GENOMIC DNA]</scope>
    <source>
        <strain evidence="3 4">Sa3CVN1</strain>
    </source>
</reference>
<dbReference type="InterPro" id="IPR013783">
    <property type="entry name" value="Ig-like_fold"/>
</dbReference>
<dbReference type="InterPro" id="IPR034641">
    <property type="entry name" value="RGL11"/>
</dbReference>
<dbReference type="InterPro" id="IPR041624">
    <property type="entry name" value="RGI_lyase"/>
</dbReference>
<keyword evidence="4" id="KW-1185">Reference proteome</keyword>
<dbReference type="EMBL" id="JACSRA010000024">
    <property type="protein sequence ID" value="MBD7912444.1"/>
    <property type="molecule type" value="Genomic_DNA"/>
</dbReference>
<evidence type="ECO:0000313" key="3">
    <source>
        <dbReference type="EMBL" id="MBD7912444.1"/>
    </source>
</evidence>
<dbReference type="GO" id="GO:0016829">
    <property type="term" value="F:lyase activity"/>
    <property type="evidence" value="ECO:0007669"/>
    <property type="project" value="UniProtKB-KW"/>
</dbReference>
<dbReference type="RefSeq" id="WP_191769499.1">
    <property type="nucleotide sequence ID" value="NZ_JACSRA010000024.1"/>
</dbReference>
<dbReference type="Pfam" id="PF21348">
    <property type="entry name" value="RGL11_C"/>
    <property type="match status" value="1"/>
</dbReference>
<evidence type="ECO:0000259" key="1">
    <source>
        <dbReference type="Pfam" id="PF18370"/>
    </source>
</evidence>
<protein>
    <submittedName>
        <fullName evidence="3">Rhamnogalacturonan lyase</fullName>
    </submittedName>
</protein>
<proteinExistence type="predicted"/>
<dbReference type="Pfam" id="PF18370">
    <property type="entry name" value="RGI_lyase"/>
    <property type="match status" value="1"/>
</dbReference>
<name>A0ABR8PWC4_9CLOT</name>
<accession>A0ABR8PWC4</accession>
<gene>
    <name evidence="3" type="ORF">H9661_13855</name>
</gene>